<dbReference type="InterPro" id="IPR025306">
    <property type="entry name" value="Zn-bnd_dom_prob"/>
</dbReference>
<dbReference type="EMBL" id="WXEY01000002">
    <property type="protein sequence ID" value="MZP28749.1"/>
    <property type="molecule type" value="Genomic_DNA"/>
</dbReference>
<evidence type="ECO:0000313" key="3">
    <source>
        <dbReference type="EMBL" id="MZP28749.1"/>
    </source>
</evidence>
<dbReference type="Pfam" id="PF23477">
    <property type="entry name" value="zf_Tbcl_2"/>
    <property type="match status" value="1"/>
</dbReference>
<evidence type="ECO:0000313" key="4">
    <source>
        <dbReference type="Proteomes" id="UP000463470"/>
    </source>
</evidence>
<evidence type="ECO:0000259" key="1">
    <source>
        <dbReference type="Pfam" id="PF13451"/>
    </source>
</evidence>
<reference evidence="3 4" key="1">
    <citation type="submission" date="2020-01" db="EMBL/GenBank/DDBJ databases">
        <title>Whole-genome sequence of Heliobacterium undosum DSM 13378.</title>
        <authorList>
            <person name="Kyndt J.A."/>
            <person name="Meyer T.E."/>
        </authorList>
    </citation>
    <scope>NUCLEOTIDE SEQUENCE [LARGE SCALE GENOMIC DNA]</scope>
    <source>
        <strain evidence="3 4">DSM 13378</strain>
    </source>
</reference>
<dbReference type="OrthoDB" id="5505402at2"/>
<feature type="domain" description="CxxC-x17-CxxC" evidence="2">
    <location>
        <begin position="61"/>
        <end position="96"/>
    </location>
</feature>
<dbReference type="NCBIfam" id="TIGR04272">
    <property type="entry name" value="cxxc_cxxc_Mbark"/>
    <property type="match status" value="1"/>
</dbReference>
<accession>A0A845L1A8</accession>
<gene>
    <name evidence="3" type="ORF">GTO91_03370</name>
</gene>
<organism evidence="3 4">
    <name type="scientific">Heliomicrobium undosum</name>
    <dbReference type="NCBI Taxonomy" id="121734"/>
    <lineage>
        <taxon>Bacteria</taxon>
        <taxon>Bacillati</taxon>
        <taxon>Bacillota</taxon>
        <taxon>Clostridia</taxon>
        <taxon>Eubacteriales</taxon>
        <taxon>Heliobacteriaceae</taxon>
        <taxon>Heliomicrobium</taxon>
    </lineage>
</organism>
<keyword evidence="4" id="KW-1185">Reference proteome</keyword>
<proteinExistence type="predicted"/>
<dbReference type="Proteomes" id="UP000463470">
    <property type="component" value="Unassembled WGS sequence"/>
</dbReference>
<dbReference type="InterPro" id="IPR026363">
    <property type="entry name" value="CxxC-x17-CxxC_dom"/>
</dbReference>
<dbReference type="Pfam" id="PF13451">
    <property type="entry name" value="zf_Tbcl"/>
    <property type="match status" value="1"/>
</dbReference>
<dbReference type="RefSeq" id="WP_161254822.1">
    <property type="nucleotide sequence ID" value="NZ_WXEY01000002.1"/>
</dbReference>
<dbReference type="AlphaFoldDB" id="A0A845L1A8"/>
<protein>
    <submittedName>
        <fullName evidence="3">Zinc-binding protein</fullName>
    </submittedName>
</protein>
<feature type="domain" description="Probable zinc-binding" evidence="1">
    <location>
        <begin position="3"/>
        <end position="48"/>
    </location>
</feature>
<name>A0A845L1A8_9FIRM</name>
<comment type="caution">
    <text evidence="3">The sequence shown here is derived from an EMBL/GenBank/DDBJ whole genome shotgun (WGS) entry which is preliminary data.</text>
</comment>
<evidence type="ECO:0000259" key="2">
    <source>
        <dbReference type="Pfam" id="PF23477"/>
    </source>
</evidence>
<sequence length="99" mass="11236">MYQDKVLTCKECGVEFIFSASEQAFFAEKGFTNQPGRCHACRAARKATSGGYQGSSHHSDREMYPVVCSSCGKETTVPFKPRLDKPVYCRDCFQPRPRW</sequence>